<sequence>MCEYNVTYTYKFNTMKNQKKDAYWFPHYSNTRNEPLIAAMRMKLGVEGYGVYIMILEMMRDADEYKLNSTYEVIAYTLHLPNHDLVRKVIEDFGLFEFENDTIIICKRLAKLMSGYDQTIINSQISGYRSALVRYRGYEKNELRKYSNAEIIKIYTEEFSEDALEEPNFDKDFIKSLKDSSNKESIIDDSISQKRKKIKIK</sequence>
<dbReference type="AlphaFoldDB" id="A0A3S9N0D2"/>
<name>A0A3S9N0D2_9FLAO</name>
<accession>A0A3S9N0D2</accession>
<dbReference type="EMBL" id="CP034549">
    <property type="protein sequence ID" value="AZQ44849.1"/>
    <property type="molecule type" value="Genomic_DNA"/>
</dbReference>
<reference evidence="2 3" key="1">
    <citation type="submission" date="2018-12" db="EMBL/GenBank/DDBJ databases">
        <title>Complete genome of Nonlabens sp. MJ115.</title>
        <authorList>
            <person name="Choi H.S."/>
            <person name="Jung J."/>
        </authorList>
    </citation>
    <scope>NUCLEOTIDE SEQUENCE [LARGE SCALE GENOMIC DNA]</scope>
    <source>
        <strain evidence="2 3">MJ115</strain>
    </source>
</reference>
<protein>
    <submittedName>
        <fullName evidence="2">DUF4373 domain-containing protein</fullName>
    </submittedName>
</protein>
<dbReference type="KEGG" id="noj:EJ995_11645"/>
<evidence type="ECO:0000313" key="2">
    <source>
        <dbReference type="EMBL" id="AZQ44849.1"/>
    </source>
</evidence>
<evidence type="ECO:0000259" key="1">
    <source>
        <dbReference type="Pfam" id="PF14297"/>
    </source>
</evidence>
<proteinExistence type="predicted"/>
<dbReference type="InterPro" id="IPR025400">
    <property type="entry name" value="Lin1244/Lin1753-like_N"/>
</dbReference>
<dbReference type="OrthoDB" id="1340773at2"/>
<gene>
    <name evidence="2" type="ORF">EJ995_11645</name>
</gene>
<organism evidence="2 3">
    <name type="scientific">Nonlabens ponticola</name>
    <dbReference type="NCBI Taxonomy" id="2496866"/>
    <lineage>
        <taxon>Bacteria</taxon>
        <taxon>Pseudomonadati</taxon>
        <taxon>Bacteroidota</taxon>
        <taxon>Flavobacteriia</taxon>
        <taxon>Flavobacteriales</taxon>
        <taxon>Flavobacteriaceae</taxon>
        <taxon>Nonlabens</taxon>
    </lineage>
</organism>
<feature type="domain" description="Lin1244/Lin1753-like N-terminal" evidence="1">
    <location>
        <begin position="24"/>
        <end position="101"/>
    </location>
</feature>
<keyword evidence="3" id="KW-1185">Reference proteome</keyword>
<dbReference type="Proteomes" id="UP000279600">
    <property type="component" value="Chromosome"/>
</dbReference>
<dbReference type="Pfam" id="PF14297">
    <property type="entry name" value="Lin1244_N"/>
    <property type="match status" value="1"/>
</dbReference>
<evidence type="ECO:0000313" key="3">
    <source>
        <dbReference type="Proteomes" id="UP000279600"/>
    </source>
</evidence>